<dbReference type="AlphaFoldDB" id="A0A1K9ZQG0"/>
<dbReference type="OrthoDB" id="9876672at2"/>
<reference evidence="1 2" key="1">
    <citation type="submission" date="2016-11" db="EMBL/GenBank/DDBJ databases">
        <authorList>
            <person name="Jaros S."/>
            <person name="Januszkiewicz K."/>
            <person name="Wedrychowicz H."/>
        </authorList>
    </citation>
    <scope>NUCLEOTIDE SEQUENCE [LARGE SCALE GENOMIC DNA]</scope>
    <source>
        <strain evidence="1">NVI 5450</strain>
    </source>
</reference>
<accession>A0A1K9ZQG0</accession>
<evidence type="ECO:0000313" key="2">
    <source>
        <dbReference type="Proteomes" id="UP000183794"/>
    </source>
</evidence>
<evidence type="ECO:0000313" key="1">
    <source>
        <dbReference type="EMBL" id="SGZ00789.1"/>
    </source>
</evidence>
<gene>
    <name evidence="1" type="ORF">NVI5450_2346</name>
</gene>
<name>A0A1K9ZQG0_9GAMM</name>
<dbReference type="Proteomes" id="UP000183794">
    <property type="component" value="Unassembled WGS sequence"/>
</dbReference>
<protein>
    <submittedName>
        <fullName evidence="1">Uncharacterized protein</fullName>
    </submittedName>
</protein>
<organism evidence="1 2">
    <name type="scientific">Moritella viscosa</name>
    <dbReference type="NCBI Taxonomy" id="80854"/>
    <lineage>
        <taxon>Bacteria</taxon>
        <taxon>Pseudomonadati</taxon>
        <taxon>Pseudomonadota</taxon>
        <taxon>Gammaproteobacteria</taxon>
        <taxon>Alteromonadales</taxon>
        <taxon>Moritellaceae</taxon>
        <taxon>Moritella</taxon>
    </lineage>
</organism>
<proteinExistence type="predicted"/>
<sequence length="84" mass="9629">MSTFNLFVEAFKARVILKANQGKSARIKEFDAIVNDIEMMHGAIPDIFRIRAYFIVCLSNKPNWGCRKVIEEFDYTVAKIRGDG</sequence>
<dbReference type="EMBL" id="FPLD01000064">
    <property type="protein sequence ID" value="SGZ00789.1"/>
    <property type="molecule type" value="Genomic_DNA"/>
</dbReference>
<dbReference type="RefSeq" id="WP_075497974.1">
    <property type="nucleotide sequence ID" value="NZ_CAWRBC010000034.1"/>
</dbReference>